<feature type="domain" description="Zinc finger RING-type eukaryotic" evidence="4">
    <location>
        <begin position="156"/>
        <end position="180"/>
    </location>
</feature>
<reference evidence="5" key="1">
    <citation type="submission" date="2023-08" db="EMBL/GenBank/DDBJ databases">
        <authorList>
            <person name="Chen Y."/>
            <person name="Shah S."/>
            <person name="Dougan E. K."/>
            <person name="Thang M."/>
            <person name="Chan C."/>
        </authorList>
    </citation>
    <scope>NUCLEOTIDE SEQUENCE</scope>
</reference>
<keyword evidence="6" id="KW-1185">Reference proteome</keyword>
<dbReference type="GO" id="GO:0008270">
    <property type="term" value="F:zinc ion binding"/>
    <property type="evidence" value="ECO:0007669"/>
    <property type="project" value="UniProtKB-KW"/>
</dbReference>
<dbReference type="Gene3D" id="3.30.40.10">
    <property type="entry name" value="Zinc/RING finger domain, C3HC4 (zinc finger)"/>
    <property type="match status" value="1"/>
</dbReference>
<evidence type="ECO:0000256" key="3">
    <source>
        <dbReference type="ARBA" id="ARBA00022833"/>
    </source>
</evidence>
<comment type="caution">
    <text evidence="5">The sequence shown here is derived from an EMBL/GenBank/DDBJ whole genome shotgun (WGS) entry which is preliminary data.</text>
</comment>
<gene>
    <name evidence="5" type="ORF">EVOR1521_LOCUS5167</name>
</gene>
<evidence type="ECO:0000313" key="6">
    <source>
        <dbReference type="Proteomes" id="UP001178507"/>
    </source>
</evidence>
<evidence type="ECO:0000259" key="4">
    <source>
        <dbReference type="Pfam" id="PF13445"/>
    </source>
</evidence>
<dbReference type="InterPro" id="IPR027370">
    <property type="entry name" value="Znf-RING_euk"/>
</dbReference>
<accession>A0AA36HWZ8</accession>
<keyword evidence="1" id="KW-0479">Metal-binding</keyword>
<evidence type="ECO:0000313" key="5">
    <source>
        <dbReference type="EMBL" id="CAJ1375999.1"/>
    </source>
</evidence>
<keyword evidence="2" id="KW-0863">Zinc-finger</keyword>
<proteinExistence type="predicted"/>
<dbReference type="EMBL" id="CAUJNA010000355">
    <property type="protein sequence ID" value="CAJ1375999.1"/>
    <property type="molecule type" value="Genomic_DNA"/>
</dbReference>
<evidence type="ECO:0000256" key="2">
    <source>
        <dbReference type="ARBA" id="ARBA00022771"/>
    </source>
</evidence>
<evidence type="ECO:0000256" key="1">
    <source>
        <dbReference type="ARBA" id="ARBA00022723"/>
    </source>
</evidence>
<name>A0AA36HWZ8_9DINO</name>
<dbReference type="PROSITE" id="PS00518">
    <property type="entry name" value="ZF_RING_1"/>
    <property type="match status" value="1"/>
</dbReference>
<sequence>MDAVFPLIFNASLSATPVHQRLSLAATLTSTMLKQRQGTAPSRDLAGRCAEEVQRLEQSKAQARPLACALSAAMSFVQQLATQSQAAQQVSAEAFKAKCMEVSRTGEAQLELVGFSSLEVNCWWHDQSHIEASWDGVKAAPAPKHHAPAGGVSETCGICQERAPLTALAPCGHTMCRGCLAARAAGVPLLPAAAALQQILEEKVQDLATKQLQSRQ</sequence>
<dbReference type="Proteomes" id="UP001178507">
    <property type="component" value="Unassembled WGS sequence"/>
</dbReference>
<protein>
    <recommendedName>
        <fullName evidence="4">Zinc finger RING-type eukaryotic domain-containing protein</fullName>
    </recommendedName>
</protein>
<organism evidence="5 6">
    <name type="scientific">Effrenium voratum</name>
    <dbReference type="NCBI Taxonomy" id="2562239"/>
    <lineage>
        <taxon>Eukaryota</taxon>
        <taxon>Sar</taxon>
        <taxon>Alveolata</taxon>
        <taxon>Dinophyceae</taxon>
        <taxon>Suessiales</taxon>
        <taxon>Symbiodiniaceae</taxon>
        <taxon>Effrenium</taxon>
    </lineage>
</organism>
<keyword evidence="3" id="KW-0862">Zinc</keyword>
<dbReference type="CDD" id="cd16449">
    <property type="entry name" value="RING-HC"/>
    <property type="match status" value="1"/>
</dbReference>
<dbReference type="SUPFAM" id="SSF57850">
    <property type="entry name" value="RING/U-box"/>
    <property type="match status" value="1"/>
</dbReference>
<dbReference type="InterPro" id="IPR017907">
    <property type="entry name" value="Znf_RING_CS"/>
</dbReference>
<dbReference type="InterPro" id="IPR013083">
    <property type="entry name" value="Znf_RING/FYVE/PHD"/>
</dbReference>
<dbReference type="AlphaFoldDB" id="A0AA36HWZ8"/>
<dbReference type="Pfam" id="PF13445">
    <property type="entry name" value="zf-RING_UBOX"/>
    <property type="match status" value="1"/>
</dbReference>